<name>A0A7C2XQ33_9BACT</name>
<proteinExistence type="predicted"/>
<evidence type="ECO:0008006" key="2">
    <source>
        <dbReference type="Google" id="ProtNLM"/>
    </source>
</evidence>
<protein>
    <recommendedName>
        <fullName evidence="2">Porin</fullName>
    </recommendedName>
</protein>
<sequence length="262" mass="28426">MSGEPKSLNSSPSSATRFHLGFFTTELKSSHLTAADQDSNASYLAQLPVRQSTTGIADLGYGSYYGTTRLDVSRFTNTGDGYSLTPQRPGENLNLSLEAGGRYDDLSAGMLYAYRSSFAQHDPEPGVSPYPMYIFTPIGSYDTGLDERSHDGHAVFLYLGYNLSEQLNIRGTLGLAKTSTRFGDEGSLRPVEQSRRWGVDLAATYRLLDNLVYEAHLGYVSIEDTAVTAASTQNSGTDAAPLSSSSHPASLYQIGSHIRMTF</sequence>
<dbReference type="EMBL" id="DSDS01000009">
    <property type="protein sequence ID" value="HET97171.1"/>
    <property type="molecule type" value="Genomic_DNA"/>
</dbReference>
<reference evidence="1" key="1">
    <citation type="journal article" date="2020" name="mSystems">
        <title>Genome- and Community-Level Interaction Insights into Carbon Utilization and Element Cycling Functions of Hydrothermarchaeota in Hydrothermal Sediment.</title>
        <authorList>
            <person name="Zhou Z."/>
            <person name="Liu Y."/>
            <person name="Xu W."/>
            <person name="Pan J."/>
            <person name="Luo Z.H."/>
            <person name="Li M."/>
        </authorList>
    </citation>
    <scope>NUCLEOTIDE SEQUENCE [LARGE SCALE GENOMIC DNA]</scope>
    <source>
        <strain evidence="1">SpSt-1224</strain>
    </source>
</reference>
<dbReference type="Proteomes" id="UP000885986">
    <property type="component" value="Unassembled WGS sequence"/>
</dbReference>
<comment type="caution">
    <text evidence="1">The sequence shown here is derived from an EMBL/GenBank/DDBJ whole genome shotgun (WGS) entry which is preliminary data.</text>
</comment>
<evidence type="ECO:0000313" key="1">
    <source>
        <dbReference type="EMBL" id="HET97171.1"/>
    </source>
</evidence>
<accession>A0A7C2XQ33</accession>
<gene>
    <name evidence="1" type="ORF">ENN98_00410</name>
</gene>
<dbReference type="AlphaFoldDB" id="A0A7C2XQ33"/>
<dbReference type="SUPFAM" id="SSF56935">
    <property type="entry name" value="Porins"/>
    <property type="match status" value="1"/>
</dbReference>
<organism evidence="1">
    <name type="scientific">Desulfurivibrio alkaliphilus</name>
    <dbReference type="NCBI Taxonomy" id="427923"/>
    <lineage>
        <taxon>Bacteria</taxon>
        <taxon>Pseudomonadati</taxon>
        <taxon>Thermodesulfobacteriota</taxon>
        <taxon>Desulfobulbia</taxon>
        <taxon>Desulfobulbales</taxon>
        <taxon>Desulfobulbaceae</taxon>
        <taxon>Desulfurivibrio</taxon>
    </lineage>
</organism>